<dbReference type="SUPFAM" id="SSF58014">
    <property type="entry name" value="Coiled-coil domain of nucleotide exchange factor GrpE"/>
    <property type="match status" value="1"/>
</dbReference>
<feature type="region of interest" description="Disordered" evidence="7">
    <location>
        <begin position="15"/>
        <end position="43"/>
    </location>
</feature>
<dbReference type="CDD" id="cd00446">
    <property type="entry name" value="GrpE"/>
    <property type="match status" value="1"/>
</dbReference>
<dbReference type="GO" id="GO:0000774">
    <property type="term" value="F:adenyl-nucleotide exchange factor activity"/>
    <property type="evidence" value="ECO:0007669"/>
    <property type="project" value="InterPro"/>
</dbReference>
<comment type="subcellular location">
    <subcellularLocation>
        <location evidence="3">Cytoplasm</location>
    </subcellularLocation>
</comment>
<dbReference type="InterPro" id="IPR000740">
    <property type="entry name" value="GrpE"/>
</dbReference>
<dbReference type="GO" id="GO:0042803">
    <property type="term" value="F:protein homodimerization activity"/>
    <property type="evidence" value="ECO:0007669"/>
    <property type="project" value="InterPro"/>
</dbReference>
<evidence type="ECO:0000256" key="1">
    <source>
        <dbReference type="ARBA" id="ARBA00009054"/>
    </source>
</evidence>
<dbReference type="SUPFAM" id="SSF51064">
    <property type="entry name" value="Head domain of nucleotide exchange factor GrpE"/>
    <property type="match status" value="1"/>
</dbReference>
<dbReference type="AlphaFoldDB" id="W4LKS8"/>
<dbReference type="GO" id="GO:0005737">
    <property type="term" value="C:cytoplasm"/>
    <property type="evidence" value="ECO:0007669"/>
    <property type="project" value="UniProtKB-SubCell"/>
</dbReference>
<evidence type="ECO:0000313" key="9">
    <source>
        <dbReference type="Proteomes" id="UP000019141"/>
    </source>
</evidence>
<proteinExistence type="inferred from homology"/>
<dbReference type="PANTHER" id="PTHR21237">
    <property type="entry name" value="GRPE PROTEIN"/>
    <property type="match status" value="1"/>
</dbReference>
<reference evidence="8 9" key="1">
    <citation type="journal article" date="2014" name="Nature">
        <title>An environmental bacterial taxon with a large and distinct metabolic repertoire.</title>
        <authorList>
            <person name="Wilson M.C."/>
            <person name="Mori T."/>
            <person name="Ruckert C."/>
            <person name="Uria A.R."/>
            <person name="Helf M.J."/>
            <person name="Takada K."/>
            <person name="Gernert C."/>
            <person name="Steffens U.A."/>
            <person name="Heycke N."/>
            <person name="Schmitt S."/>
            <person name="Rinke C."/>
            <person name="Helfrich E.J."/>
            <person name="Brachmann A.O."/>
            <person name="Gurgui C."/>
            <person name="Wakimoto T."/>
            <person name="Kracht M."/>
            <person name="Crusemann M."/>
            <person name="Hentschel U."/>
            <person name="Abe I."/>
            <person name="Matsunaga S."/>
            <person name="Kalinowski J."/>
            <person name="Takeyama H."/>
            <person name="Piel J."/>
        </authorList>
    </citation>
    <scope>NUCLEOTIDE SEQUENCE [LARGE SCALE GENOMIC DNA]</scope>
    <source>
        <strain evidence="9">TSY1</strain>
    </source>
</reference>
<dbReference type="GO" id="GO:0006457">
    <property type="term" value="P:protein folding"/>
    <property type="evidence" value="ECO:0007669"/>
    <property type="project" value="InterPro"/>
</dbReference>
<organism evidence="8 9">
    <name type="scientific">Entotheonella factor</name>
    <dbReference type="NCBI Taxonomy" id="1429438"/>
    <lineage>
        <taxon>Bacteria</taxon>
        <taxon>Pseudomonadati</taxon>
        <taxon>Nitrospinota/Tectimicrobiota group</taxon>
        <taxon>Candidatus Tectimicrobiota</taxon>
        <taxon>Candidatus Entotheonellia</taxon>
        <taxon>Candidatus Entotheonellales</taxon>
        <taxon>Candidatus Entotheonellaceae</taxon>
        <taxon>Candidatus Entotheonella</taxon>
    </lineage>
</organism>
<evidence type="ECO:0000313" key="8">
    <source>
        <dbReference type="EMBL" id="ETW98592.1"/>
    </source>
</evidence>
<comment type="subunit">
    <text evidence="3">Homodimer.</text>
</comment>
<dbReference type="InterPro" id="IPR013805">
    <property type="entry name" value="GrpE_CC"/>
</dbReference>
<feature type="region of interest" description="Disordered" evidence="7">
    <location>
        <begin position="236"/>
        <end position="278"/>
    </location>
</feature>
<dbReference type="PANTHER" id="PTHR21237:SF23">
    <property type="entry name" value="GRPE PROTEIN HOMOLOG, MITOCHONDRIAL"/>
    <property type="match status" value="1"/>
</dbReference>
<evidence type="ECO:0000256" key="2">
    <source>
        <dbReference type="ARBA" id="ARBA00023186"/>
    </source>
</evidence>
<dbReference type="GO" id="GO:0051082">
    <property type="term" value="F:unfolded protein binding"/>
    <property type="evidence" value="ECO:0007669"/>
    <property type="project" value="TreeGrafter"/>
</dbReference>
<dbReference type="PRINTS" id="PR00773">
    <property type="entry name" value="GRPEPROTEIN"/>
</dbReference>
<keyword evidence="2 3" id="KW-0143">Chaperone</keyword>
<dbReference type="Pfam" id="PF01025">
    <property type="entry name" value="GrpE"/>
    <property type="match status" value="1"/>
</dbReference>
<evidence type="ECO:0000256" key="5">
    <source>
        <dbReference type="RuleBase" id="RU004478"/>
    </source>
</evidence>
<name>W4LKS8_ENTF1</name>
<keyword evidence="9" id="KW-1185">Reference proteome</keyword>
<evidence type="ECO:0000256" key="4">
    <source>
        <dbReference type="RuleBase" id="RU000639"/>
    </source>
</evidence>
<feature type="compositionally biased region" description="Basic and acidic residues" evidence="7">
    <location>
        <begin position="19"/>
        <end position="31"/>
    </location>
</feature>
<comment type="similarity">
    <text evidence="1 3 5">Belongs to the GrpE family.</text>
</comment>
<accession>W4LKS8</accession>
<comment type="function">
    <text evidence="3 4">Participates actively in the response to hyperosmotic and heat shock by preventing the aggregation of stress-denatured proteins, in association with DnaK and GrpE. It is the nucleotide exchange factor for DnaK and may function as a thermosensor. Unfolded proteins bind initially to DnaJ; upon interaction with the DnaJ-bound protein, DnaK hydrolyzes its bound ATP, resulting in the formation of a stable complex. GrpE releases ADP from DnaK; ATP binding to DnaK triggers the release of the substrate protein, thus completing the reaction cycle. Several rounds of ATP-dependent interactions between DnaJ, DnaK and GrpE are required for fully efficient folding.</text>
</comment>
<keyword evidence="3" id="KW-0963">Cytoplasm</keyword>
<dbReference type="HOGENOM" id="CLU_057217_5_0_7"/>
<sequence>MLHLKQWIAQSRLGRQWHRKGDGMENNKENAEQQPTPEEPLPGEWGVTVEDAAVGEDVSAEAHVDVEEGVADEGAEAEVEEPTIESFQVELEEQRQKTDEHLNHLQRLQAEFNNYRRRMAQEKLQAAGRGKEELLSSLLPVLNNLRLALQHADQDPESVRQGVQMIWQQCEEFLRSQGVETIATVGHPFDPMKHEALSIAPATAETPANTVVAEINAGYMLNGQLLRAAQVVVSQAAEPETVAENENASEADASTAEAQEAVDVKSEPSASTAAEAEA</sequence>
<comment type="caution">
    <text evidence="8">The sequence shown here is derived from an EMBL/GenBank/DDBJ whole genome shotgun (WGS) entry which is preliminary data.</text>
</comment>
<dbReference type="EMBL" id="AZHW01000539">
    <property type="protein sequence ID" value="ETW98592.1"/>
    <property type="molecule type" value="Genomic_DNA"/>
</dbReference>
<feature type="coiled-coil region" evidence="6">
    <location>
        <begin position="88"/>
        <end position="125"/>
    </location>
</feature>
<gene>
    <name evidence="3" type="primary">grpE</name>
    <name evidence="8" type="ORF">ETSY1_18120</name>
</gene>
<keyword evidence="6" id="KW-0175">Coiled coil</keyword>
<evidence type="ECO:0000256" key="6">
    <source>
        <dbReference type="SAM" id="Coils"/>
    </source>
</evidence>
<dbReference type="GO" id="GO:0051087">
    <property type="term" value="F:protein-folding chaperone binding"/>
    <property type="evidence" value="ECO:0007669"/>
    <property type="project" value="InterPro"/>
</dbReference>
<protein>
    <recommendedName>
        <fullName evidence="3 4">Protein GrpE</fullName>
    </recommendedName>
    <alternativeName>
        <fullName evidence="3">HSP-70 cofactor</fullName>
    </alternativeName>
</protein>
<evidence type="ECO:0000256" key="3">
    <source>
        <dbReference type="HAMAP-Rule" id="MF_01151"/>
    </source>
</evidence>
<dbReference type="Gene3D" id="2.30.22.10">
    <property type="entry name" value="Head domain of nucleotide exchange factor GrpE"/>
    <property type="match status" value="1"/>
</dbReference>
<keyword evidence="3 4" id="KW-0346">Stress response</keyword>
<dbReference type="HAMAP" id="MF_01151">
    <property type="entry name" value="GrpE"/>
    <property type="match status" value="1"/>
</dbReference>
<evidence type="ECO:0000256" key="7">
    <source>
        <dbReference type="SAM" id="MobiDB-lite"/>
    </source>
</evidence>
<dbReference type="Proteomes" id="UP000019141">
    <property type="component" value="Unassembled WGS sequence"/>
</dbReference>
<feature type="compositionally biased region" description="Low complexity" evidence="7">
    <location>
        <begin position="250"/>
        <end position="278"/>
    </location>
</feature>
<dbReference type="PROSITE" id="PS01071">
    <property type="entry name" value="GRPE"/>
    <property type="match status" value="1"/>
</dbReference>
<dbReference type="InterPro" id="IPR009012">
    <property type="entry name" value="GrpE_head"/>
</dbReference>
<dbReference type="Gene3D" id="3.90.20.20">
    <property type="match status" value="1"/>
</dbReference>